<evidence type="ECO:0000259" key="2">
    <source>
        <dbReference type="PROSITE" id="PS50943"/>
    </source>
</evidence>
<proteinExistence type="predicted"/>
<accession>A0ABS9UYS4</accession>
<feature type="transmembrane region" description="Helical" evidence="1">
    <location>
        <begin position="153"/>
        <end position="178"/>
    </location>
</feature>
<feature type="transmembrane region" description="Helical" evidence="1">
    <location>
        <begin position="122"/>
        <end position="141"/>
    </location>
</feature>
<dbReference type="Pfam" id="PF01381">
    <property type="entry name" value="HTH_3"/>
    <property type="match status" value="1"/>
</dbReference>
<dbReference type="RefSeq" id="WP_241347675.1">
    <property type="nucleotide sequence ID" value="NZ_JAKZGP010000015.1"/>
</dbReference>
<dbReference type="InterPro" id="IPR001387">
    <property type="entry name" value="Cro/C1-type_HTH"/>
</dbReference>
<dbReference type="PROSITE" id="PS50943">
    <property type="entry name" value="HTH_CROC1"/>
    <property type="match status" value="1"/>
</dbReference>
<feature type="transmembrane region" description="Helical" evidence="1">
    <location>
        <begin position="184"/>
        <end position="205"/>
    </location>
</feature>
<sequence>MKQPLLGQKIQEWRKAKGLTQEELVERCNLNVRTIQRIEAGEVTPRSYTIKSILEVLEVKPDEVQAVEESTEVLKNTKKGSFSSWLRLSIISGIFYLILSMIESLTDIQLLIENKSYDQISFFWYLTLKMGILILFLFFNISFFKLAEVFGNLLMKVMTVILVLATCLFLIEDIIVFFLQIDSIFSLILRSLISGIIYILFGASFLNQYKQNGSTHIVAGTVGLVTGICFMTVVFAVPGLLLLTIFELVLIVLLYQEFQKASVPRQAFGTDVLV</sequence>
<evidence type="ECO:0000313" key="3">
    <source>
        <dbReference type="EMBL" id="MCH7409325.1"/>
    </source>
</evidence>
<dbReference type="SMART" id="SM00530">
    <property type="entry name" value="HTH_XRE"/>
    <property type="match status" value="1"/>
</dbReference>
<keyword evidence="1" id="KW-1133">Transmembrane helix</keyword>
<keyword evidence="1" id="KW-0812">Transmembrane</keyword>
<name>A0ABS9UYS4_9BACT</name>
<dbReference type="Proteomes" id="UP001165489">
    <property type="component" value="Unassembled WGS sequence"/>
</dbReference>
<gene>
    <name evidence="3" type="ORF">MM239_07970</name>
</gene>
<evidence type="ECO:0000256" key="1">
    <source>
        <dbReference type="SAM" id="Phobius"/>
    </source>
</evidence>
<comment type="caution">
    <text evidence="3">The sequence shown here is derived from an EMBL/GenBank/DDBJ whole genome shotgun (WGS) entry which is preliminary data.</text>
</comment>
<dbReference type="CDD" id="cd00093">
    <property type="entry name" value="HTH_XRE"/>
    <property type="match status" value="1"/>
</dbReference>
<dbReference type="Gene3D" id="1.10.260.40">
    <property type="entry name" value="lambda repressor-like DNA-binding domains"/>
    <property type="match status" value="1"/>
</dbReference>
<feature type="transmembrane region" description="Helical" evidence="1">
    <location>
        <begin position="241"/>
        <end position="258"/>
    </location>
</feature>
<reference evidence="3" key="1">
    <citation type="submission" date="2022-03" db="EMBL/GenBank/DDBJ databases">
        <title>De novo assembled genomes of Belliella spp. (Cyclobacteriaceae) strains.</title>
        <authorList>
            <person name="Szabo A."/>
            <person name="Korponai K."/>
            <person name="Felfoldi T."/>
        </authorList>
    </citation>
    <scope>NUCLEOTIDE SEQUENCE</scope>
    <source>
        <strain evidence="3">DSM 111904</strain>
    </source>
</reference>
<keyword evidence="1" id="KW-0472">Membrane</keyword>
<feature type="transmembrane region" description="Helical" evidence="1">
    <location>
        <begin position="217"/>
        <end position="235"/>
    </location>
</feature>
<protein>
    <submittedName>
        <fullName evidence="3">Helix-turn-helix transcriptional regulator</fullName>
    </submittedName>
</protein>
<dbReference type="EMBL" id="JAKZGP010000015">
    <property type="protein sequence ID" value="MCH7409325.1"/>
    <property type="molecule type" value="Genomic_DNA"/>
</dbReference>
<dbReference type="InterPro" id="IPR010982">
    <property type="entry name" value="Lambda_DNA-bd_dom_sf"/>
</dbReference>
<keyword evidence="4" id="KW-1185">Reference proteome</keyword>
<feature type="transmembrane region" description="Helical" evidence="1">
    <location>
        <begin position="85"/>
        <end position="102"/>
    </location>
</feature>
<organism evidence="3 4">
    <name type="scientific">Belliella filtrata</name>
    <dbReference type="NCBI Taxonomy" id="2923435"/>
    <lineage>
        <taxon>Bacteria</taxon>
        <taxon>Pseudomonadati</taxon>
        <taxon>Bacteroidota</taxon>
        <taxon>Cytophagia</taxon>
        <taxon>Cytophagales</taxon>
        <taxon>Cyclobacteriaceae</taxon>
        <taxon>Belliella</taxon>
    </lineage>
</organism>
<dbReference type="SUPFAM" id="SSF47413">
    <property type="entry name" value="lambda repressor-like DNA-binding domains"/>
    <property type="match status" value="1"/>
</dbReference>
<evidence type="ECO:0000313" key="4">
    <source>
        <dbReference type="Proteomes" id="UP001165489"/>
    </source>
</evidence>
<feature type="domain" description="HTH cro/C1-type" evidence="2">
    <location>
        <begin position="10"/>
        <end position="64"/>
    </location>
</feature>